<comment type="caution">
    <text evidence="1">The sequence shown here is derived from an EMBL/GenBank/DDBJ whole genome shotgun (WGS) entry which is preliminary data.</text>
</comment>
<dbReference type="Proteomes" id="UP001055072">
    <property type="component" value="Unassembled WGS sequence"/>
</dbReference>
<sequence length="348" mass="38390">MAISTSNVFYDLVKASEIPDAHRIEVASFPPEEAGSLEKFQYRQQNAPDLFLGAYLPSSNGRDIIGYICSTLASSENLTHDSMEEHIPSGTSVCIHAVVVSPEYRKKGIALALLKEYITRLEKDHQAGANTYNRILLICHENLRGLYEKAGFEWLGKSDVVHGPEPWYEMRRALSVAPAPPSQPQAQTLPPGIWEALQRSSSRKVPVARLLSVFSNGVDDVSQKEDSDVTNKHDLLCPRGGCGSIILKNGIASLTEHDSVQIDPTTVHSGSSVLPSLPSPGTAIKWWRISPNAMQFENIEVSRTIVLSETSKRIKLLACAECEIGPLGWHEEGSTEFWLAIDRVGYRE</sequence>
<evidence type="ECO:0000313" key="1">
    <source>
        <dbReference type="EMBL" id="KAI0090668.1"/>
    </source>
</evidence>
<keyword evidence="2" id="KW-1185">Reference proteome</keyword>
<proteinExistence type="predicted"/>
<name>A0ACB8U8X6_9APHY</name>
<gene>
    <name evidence="1" type="ORF">BDY19DRAFT_904944</name>
</gene>
<protein>
    <submittedName>
        <fullName evidence="1">Acyl-CoA N-acyltransferase</fullName>
    </submittedName>
</protein>
<organism evidence="1 2">
    <name type="scientific">Irpex rosettiformis</name>
    <dbReference type="NCBI Taxonomy" id="378272"/>
    <lineage>
        <taxon>Eukaryota</taxon>
        <taxon>Fungi</taxon>
        <taxon>Dikarya</taxon>
        <taxon>Basidiomycota</taxon>
        <taxon>Agaricomycotina</taxon>
        <taxon>Agaricomycetes</taxon>
        <taxon>Polyporales</taxon>
        <taxon>Irpicaceae</taxon>
        <taxon>Irpex</taxon>
    </lineage>
</organism>
<accession>A0ACB8U8X6</accession>
<reference evidence="1" key="1">
    <citation type="journal article" date="2021" name="Environ. Microbiol.">
        <title>Gene family expansions and transcriptome signatures uncover fungal adaptations to wood decay.</title>
        <authorList>
            <person name="Hage H."/>
            <person name="Miyauchi S."/>
            <person name="Viragh M."/>
            <person name="Drula E."/>
            <person name="Min B."/>
            <person name="Chaduli D."/>
            <person name="Navarro D."/>
            <person name="Favel A."/>
            <person name="Norest M."/>
            <person name="Lesage-Meessen L."/>
            <person name="Balint B."/>
            <person name="Merenyi Z."/>
            <person name="de Eugenio L."/>
            <person name="Morin E."/>
            <person name="Martinez A.T."/>
            <person name="Baldrian P."/>
            <person name="Stursova M."/>
            <person name="Martinez M.J."/>
            <person name="Novotny C."/>
            <person name="Magnuson J.K."/>
            <person name="Spatafora J.W."/>
            <person name="Maurice S."/>
            <person name="Pangilinan J."/>
            <person name="Andreopoulos W."/>
            <person name="LaButti K."/>
            <person name="Hundley H."/>
            <person name="Na H."/>
            <person name="Kuo A."/>
            <person name="Barry K."/>
            <person name="Lipzen A."/>
            <person name="Henrissat B."/>
            <person name="Riley R."/>
            <person name="Ahrendt S."/>
            <person name="Nagy L.G."/>
            <person name="Grigoriev I.V."/>
            <person name="Martin F."/>
            <person name="Rosso M.N."/>
        </authorList>
    </citation>
    <scope>NUCLEOTIDE SEQUENCE</scope>
    <source>
        <strain evidence="1">CBS 384.51</strain>
    </source>
</reference>
<dbReference type="EMBL" id="MU274907">
    <property type="protein sequence ID" value="KAI0090668.1"/>
    <property type="molecule type" value="Genomic_DNA"/>
</dbReference>
<evidence type="ECO:0000313" key="2">
    <source>
        <dbReference type="Proteomes" id="UP001055072"/>
    </source>
</evidence>